<dbReference type="SUPFAM" id="SSF46689">
    <property type="entry name" value="Homeodomain-like"/>
    <property type="match status" value="1"/>
</dbReference>
<dbReference type="EMBL" id="KN834419">
    <property type="protein sequence ID" value="KIK10809.1"/>
    <property type="molecule type" value="Genomic_DNA"/>
</dbReference>
<dbReference type="Proteomes" id="UP000054018">
    <property type="component" value="Unassembled WGS sequence"/>
</dbReference>
<evidence type="ECO:0000256" key="1">
    <source>
        <dbReference type="ARBA" id="ARBA00023125"/>
    </source>
</evidence>
<feature type="domain" description="HTH CENPB-type" evidence="2">
    <location>
        <begin position="1"/>
        <end position="66"/>
    </location>
</feature>
<organism evidence="3 4">
    <name type="scientific">Pisolithus microcarpus 441</name>
    <dbReference type="NCBI Taxonomy" id="765257"/>
    <lineage>
        <taxon>Eukaryota</taxon>
        <taxon>Fungi</taxon>
        <taxon>Dikarya</taxon>
        <taxon>Basidiomycota</taxon>
        <taxon>Agaricomycotina</taxon>
        <taxon>Agaricomycetes</taxon>
        <taxon>Agaricomycetidae</taxon>
        <taxon>Boletales</taxon>
        <taxon>Sclerodermatineae</taxon>
        <taxon>Pisolithaceae</taxon>
        <taxon>Pisolithus</taxon>
    </lineage>
</organism>
<name>A0A0C9Y9S8_9AGAM</name>
<dbReference type="AlphaFoldDB" id="A0A0C9Y9S8"/>
<dbReference type="Pfam" id="PF03221">
    <property type="entry name" value="HTH_Tnp_Tc5"/>
    <property type="match status" value="1"/>
</dbReference>
<dbReference type="HOGENOM" id="CLU_2278578_0_0_1"/>
<dbReference type="Gene3D" id="1.10.10.60">
    <property type="entry name" value="Homeodomain-like"/>
    <property type="match status" value="1"/>
</dbReference>
<dbReference type="InterPro" id="IPR009057">
    <property type="entry name" value="Homeodomain-like_sf"/>
</dbReference>
<keyword evidence="4" id="KW-1185">Reference proteome</keyword>
<accession>A0A0C9Y9S8</accession>
<dbReference type="InterPro" id="IPR006600">
    <property type="entry name" value="HTH_CenpB_DNA-bd_dom"/>
</dbReference>
<dbReference type="STRING" id="765257.A0A0C9Y9S8"/>
<dbReference type="OrthoDB" id="162969at2759"/>
<gene>
    <name evidence="3" type="ORF">PISMIDRAFT_20078</name>
</gene>
<dbReference type="GO" id="GO:0003677">
    <property type="term" value="F:DNA binding"/>
    <property type="evidence" value="ECO:0007669"/>
    <property type="project" value="UniProtKB-KW"/>
</dbReference>
<keyword evidence="1" id="KW-0238">DNA-binding</keyword>
<evidence type="ECO:0000313" key="4">
    <source>
        <dbReference type="Proteomes" id="UP000054018"/>
    </source>
</evidence>
<dbReference type="PROSITE" id="PS51253">
    <property type="entry name" value="HTH_CENPB"/>
    <property type="match status" value="1"/>
</dbReference>
<evidence type="ECO:0000313" key="3">
    <source>
        <dbReference type="EMBL" id="KIK10809.1"/>
    </source>
</evidence>
<evidence type="ECO:0000259" key="2">
    <source>
        <dbReference type="PROSITE" id="PS51253"/>
    </source>
</evidence>
<reference evidence="4" key="2">
    <citation type="submission" date="2015-01" db="EMBL/GenBank/DDBJ databases">
        <title>Evolutionary Origins and Diversification of the Mycorrhizal Mutualists.</title>
        <authorList>
            <consortium name="DOE Joint Genome Institute"/>
            <consortium name="Mycorrhizal Genomics Consortium"/>
            <person name="Kohler A."/>
            <person name="Kuo A."/>
            <person name="Nagy L.G."/>
            <person name="Floudas D."/>
            <person name="Copeland A."/>
            <person name="Barry K.W."/>
            <person name="Cichocki N."/>
            <person name="Veneault-Fourrey C."/>
            <person name="LaButti K."/>
            <person name="Lindquist E.A."/>
            <person name="Lipzen A."/>
            <person name="Lundell T."/>
            <person name="Morin E."/>
            <person name="Murat C."/>
            <person name="Riley R."/>
            <person name="Ohm R."/>
            <person name="Sun H."/>
            <person name="Tunlid A."/>
            <person name="Henrissat B."/>
            <person name="Grigoriev I.V."/>
            <person name="Hibbett D.S."/>
            <person name="Martin F."/>
        </authorList>
    </citation>
    <scope>NUCLEOTIDE SEQUENCE [LARGE SCALE GENOMIC DNA]</scope>
    <source>
        <strain evidence="4">441</strain>
    </source>
</reference>
<protein>
    <recommendedName>
        <fullName evidence="2">HTH CENPB-type domain-containing protein</fullName>
    </recommendedName>
</protein>
<proteinExistence type="predicted"/>
<sequence length="102" mass="12092">MTLDVEHALYLWIKHMEGKHESVNRAMLVAKQRKFEDDLGVPMEEQLEGDGWIPNFKKVYGIKEYHRHVLAQYAPRDHFNFDETGLFALWVISKSLQIDDEF</sequence>
<reference evidence="3 4" key="1">
    <citation type="submission" date="2014-04" db="EMBL/GenBank/DDBJ databases">
        <authorList>
            <consortium name="DOE Joint Genome Institute"/>
            <person name="Kuo A."/>
            <person name="Kohler A."/>
            <person name="Costa M.D."/>
            <person name="Nagy L.G."/>
            <person name="Floudas D."/>
            <person name="Copeland A."/>
            <person name="Barry K.W."/>
            <person name="Cichocki N."/>
            <person name="Veneault-Fourrey C."/>
            <person name="LaButti K."/>
            <person name="Lindquist E.A."/>
            <person name="Lipzen A."/>
            <person name="Lundell T."/>
            <person name="Morin E."/>
            <person name="Murat C."/>
            <person name="Sun H."/>
            <person name="Tunlid A."/>
            <person name="Henrissat B."/>
            <person name="Grigoriev I.V."/>
            <person name="Hibbett D.S."/>
            <person name="Martin F."/>
            <person name="Nordberg H.P."/>
            <person name="Cantor M.N."/>
            <person name="Hua S.X."/>
        </authorList>
    </citation>
    <scope>NUCLEOTIDE SEQUENCE [LARGE SCALE GENOMIC DNA]</scope>
    <source>
        <strain evidence="3 4">441</strain>
    </source>
</reference>